<dbReference type="Proteomes" id="UP000289411">
    <property type="component" value="Unassembled WGS sequence"/>
</dbReference>
<evidence type="ECO:0000313" key="4">
    <source>
        <dbReference type="Proteomes" id="UP000289411"/>
    </source>
</evidence>
<feature type="transmembrane region" description="Helical" evidence="1">
    <location>
        <begin position="70"/>
        <end position="89"/>
    </location>
</feature>
<keyword evidence="1" id="KW-0472">Membrane</keyword>
<feature type="transmembrane region" description="Helical" evidence="1">
    <location>
        <begin position="42"/>
        <end position="64"/>
    </location>
</feature>
<dbReference type="RefSeq" id="WP_129218745.1">
    <property type="nucleotide sequence ID" value="NZ_QYBC01000006.1"/>
</dbReference>
<accession>A0A4Q2REQ3</accession>
<proteinExistence type="predicted"/>
<sequence length="117" mass="12658">MGELLYPDVPGGLGAFLFFTIVLGVLGGIATGRAFASSWTSLVTLPFALLGMAAAVRFLHYALAGEDLSSVQYFVVSLVFVALGGFYGFRSKRTEQMCRQYPWLFAKAGPVAWSHRA</sequence>
<comment type="caution">
    <text evidence="3">The sequence shown here is derived from an EMBL/GenBank/DDBJ whole genome shotgun (WGS) entry which is preliminary data.</text>
</comment>
<reference evidence="3 4" key="1">
    <citation type="submission" date="2018-09" db="EMBL/GenBank/DDBJ databases">
        <authorList>
            <person name="Grouzdev D.S."/>
            <person name="Krutkina M.S."/>
        </authorList>
    </citation>
    <scope>NUCLEOTIDE SEQUENCE [LARGE SCALE GENOMIC DNA]</scope>
    <source>
        <strain evidence="3 4">RmlP001</strain>
    </source>
</reference>
<protein>
    <recommendedName>
        <fullName evidence="2">DUF6867 domain-containing protein</fullName>
    </recommendedName>
</protein>
<feature type="transmembrane region" description="Helical" evidence="1">
    <location>
        <begin position="12"/>
        <end position="30"/>
    </location>
</feature>
<dbReference type="OrthoDB" id="9806174at2"/>
<dbReference type="EMBL" id="QYBC01000006">
    <property type="protein sequence ID" value="RYB05641.1"/>
    <property type="molecule type" value="Genomic_DNA"/>
</dbReference>
<evidence type="ECO:0000313" key="3">
    <source>
        <dbReference type="EMBL" id="RYB05641.1"/>
    </source>
</evidence>
<feature type="domain" description="DUF6867" evidence="2">
    <location>
        <begin position="15"/>
        <end position="115"/>
    </location>
</feature>
<evidence type="ECO:0000259" key="2">
    <source>
        <dbReference type="Pfam" id="PF21741"/>
    </source>
</evidence>
<keyword evidence="1" id="KW-0812">Transmembrane</keyword>
<dbReference type="AlphaFoldDB" id="A0A4Q2REQ3"/>
<keyword evidence="1" id="KW-1133">Transmembrane helix</keyword>
<dbReference type="InterPro" id="IPR049201">
    <property type="entry name" value="DUF6867"/>
</dbReference>
<evidence type="ECO:0000256" key="1">
    <source>
        <dbReference type="SAM" id="Phobius"/>
    </source>
</evidence>
<dbReference type="Pfam" id="PF21741">
    <property type="entry name" value="DUF6867"/>
    <property type="match status" value="1"/>
</dbReference>
<reference evidence="3 4" key="2">
    <citation type="submission" date="2019-02" db="EMBL/GenBank/DDBJ databases">
        <title>'Lichenibacterium ramalinii' gen. nov. sp. nov., 'Lichenibacterium minor' gen. nov. sp. nov.</title>
        <authorList>
            <person name="Pankratov T."/>
        </authorList>
    </citation>
    <scope>NUCLEOTIDE SEQUENCE [LARGE SCALE GENOMIC DNA]</scope>
    <source>
        <strain evidence="3 4">RmlP001</strain>
    </source>
</reference>
<gene>
    <name evidence="3" type="ORF">D3272_08550</name>
</gene>
<keyword evidence="4" id="KW-1185">Reference proteome</keyword>
<name>A0A4Q2REQ3_9HYPH</name>
<organism evidence="3 4">
    <name type="scientific">Lichenibacterium ramalinae</name>
    <dbReference type="NCBI Taxonomy" id="2316527"/>
    <lineage>
        <taxon>Bacteria</taxon>
        <taxon>Pseudomonadati</taxon>
        <taxon>Pseudomonadota</taxon>
        <taxon>Alphaproteobacteria</taxon>
        <taxon>Hyphomicrobiales</taxon>
        <taxon>Lichenihabitantaceae</taxon>
        <taxon>Lichenibacterium</taxon>
    </lineage>
</organism>